<dbReference type="Gene3D" id="3.10.100.10">
    <property type="entry name" value="Mannose-Binding Protein A, subunit A"/>
    <property type="match status" value="1"/>
</dbReference>
<evidence type="ECO:0000313" key="2">
    <source>
        <dbReference type="Ensembl" id="ENSVURP00010000871.1"/>
    </source>
</evidence>
<name>A0A4X2JSF8_VOMUR</name>
<dbReference type="GeneTree" id="ENSGT00940000154447"/>
<reference evidence="3" key="1">
    <citation type="submission" date="2018-12" db="EMBL/GenBank/DDBJ databases">
        <authorList>
            <person name="Yazar S."/>
        </authorList>
    </citation>
    <scope>NUCLEOTIDE SEQUENCE [LARGE SCALE GENOMIC DNA]</scope>
</reference>
<dbReference type="InterPro" id="IPR001304">
    <property type="entry name" value="C-type_lectin-like"/>
</dbReference>
<sequence length="177" mass="20019">MGSWDLQGFIDSRPHREARVLHSPSLFPLLGPEDPSDPPSARTSCPEGFSFFDSHYYGLIVMKRLGPLWKLLLCQDYRSGHLASLLNKVETLFVATMITESGGSLKPIWIGLYDPNENRKWRWSSSGLFLYQAWDKGALSQTNPNYCVILTQESGEKERDRKTPAILTIVKGKEDSN</sequence>
<dbReference type="InterPro" id="IPR016187">
    <property type="entry name" value="CTDL_fold"/>
</dbReference>
<reference evidence="2" key="2">
    <citation type="submission" date="2025-08" db="UniProtKB">
        <authorList>
            <consortium name="Ensembl"/>
        </authorList>
    </citation>
    <scope>IDENTIFICATION</scope>
</reference>
<dbReference type="Ensembl" id="ENSVURT00010001005.1">
    <property type="protein sequence ID" value="ENSVURP00010000871.1"/>
    <property type="gene ID" value="ENSVURG00010000758.1"/>
</dbReference>
<dbReference type="Pfam" id="PF00059">
    <property type="entry name" value="Lectin_C"/>
    <property type="match status" value="1"/>
</dbReference>
<dbReference type="PRINTS" id="PR01504">
    <property type="entry name" value="PNCREATITSAP"/>
</dbReference>
<dbReference type="SMART" id="SM00034">
    <property type="entry name" value="CLECT"/>
    <property type="match status" value="1"/>
</dbReference>
<accession>A0A4X2JSF8</accession>
<evidence type="ECO:0000313" key="3">
    <source>
        <dbReference type="Proteomes" id="UP000314987"/>
    </source>
</evidence>
<proteinExistence type="predicted"/>
<dbReference type="AlphaFoldDB" id="A0A4X2JSF8"/>
<dbReference type="STRING" id="29139.ENSVURP00010000871"/>
<organism evidence="2 3">
    <name type="scientific">Vombatus ursinus</name>
    <name type="common">Common wombat</name>
    <dbReference type="NCBI Taxonomy" id="29139"/>
    <lineage>
        <taxon>Eukaryota</taxon>
        <taxon>Metazoa</taxon>
        <taxon>Chordata</taxon>
        <taxon>Craniata</taxon>
        <taxon>Vertebrata</taxon>
        <taxon>Euteleostomi</taxon>
        <taxon>Mammalia</taxon>
        <taxon>Metatheria</taxon>
        <taxon>Diprotodontia</taxon>
        <taxon>Vombatidae</taxon>
        <taxon>Vombatus</taxon>
    </lineage>
</organism>
<reference evidence="2" key="3">
    <citation type="submission" date="2025-09" db="UniProtKB">
        <authorList>
            <consortium name="Ensembl"/>
        </authorList>
    </citation>
    <scope>IDENTIFICATION</scope>
</reference>
<dbReference type="InterPro" id="IPR016186">
    <property type="entry name" value="C-type_lectin-like/link_sf"/>
</dbReference>
<feature type="domain" description="C-type lectin" evidence="1">
    <location>
        <begin position="74"/>
        <end position="155"/>
    </location>
</feature>
<dbReference type="Proteomes" id="UP000314987">
    <property type="component" value="Unassembled WGS sequence"/>
</dbReference>
<keyword evidence="3" id="KW-1185">Reference proteome</keyword>
<dbReference type="SUPFAM" id="SSF56436">
    <property type="entry name" value="C-type lectin-like"/>
    <property type="match status" value="1"/>
</dbReference>
<protein>
    <recommendedName>
        <fullName evidence="1">C-type lectin domain-containing protein</fullName>
    </recommendedName>
</protein>
<evidence type="ECO:0000259" key="1">
    <source>
        <dbReference type="PROSITE" id="PS50041"/>
    </source>
</evidence>
<dbReference type="PROSITE" id="PS50041">
    <property type="entry name" value="C_TYPE_LECTIN_2"/>
    <property type="match status" value="1"/>
</dbReference>